<evidence type="ECO:0000313" key="1">
    <source>
        <dbReference type="EMBL" id="KIK74221.1"/>
    </source>
</evidence>
<dbReference type="Proteomes" id="UP000054538">
    <property type="component" value="Unassembled WGS sequence"/>
</dbReference>
<accession>A0A0D0CT79</accession>
<name>A0A0D0CT79_9AGAM</name>
<sequence length="136" mass="15601">MSGNTIILNIEDIVPAWDMYMLSLNTKYPGEKKLKVFEFVELWYFTPDSCVSMSLENKSSSSSSYVFNKDTPGSLSLKSMVSSWPSHKALHDHDLSWKQFDLGKNNFLLHISKMEWLAEHQASLAIFFMSIISHES</sequence>
<proteinExistence type="predicted"/>
<reference evidence="2" key="2">
    <citation type="submission" date="2015-01" db="EMBL/GenBank/DDBJ databases">
        <title>Evolutionary Origins and Diversification of the Mycorrhizal Mutualists.</title>
        <authorList>
            <consortium name="DOE Joint Genome Institute"/>
            <consortium name="Mycorrhizal Genomics Consortium"/>
            <person name="Kohler A."/>
            <person name="Kuo A."/>
            <person name="Nagy L.G."/>
            <person name="Floudas D."/>
            <person name="Copeland A."/>
            <person name="Barry K.W."/>
            <person name="Cichocki N."/>
            <person name="Veneault-Fourrey C."/>
            <person name="LaButti K."/>
            <person name="Lindquist E.A."/>
            <person name="Lipzen A."/>
            <person name="Lundell T."/>
            <person name="Morin E."/>
            <person name="Murat C."/>
            <person name="Riley R."/>
            <person name="Ohm R."/>
            <person name="Sun H."/>
            <person name="Tunlid A."/>
            <person name="Henrissat B."/>
            <person name="Grigoriev I.V."/>
            <person name="Hibbett D.S."/>
            <person name="Martin F."/>
        </authorList>
    </citation>
    <scope>NUCLEOTIDE SEQUENCE [LARGE SCALE GENOMIC DNA]</scope>
    <source>
        <strain evidence="2">Ve08.2h10</strain>
    </source>
</reference>
<gene>
    <name evidence="1" type="ORF">PAXRUDRAFT_20096</name>
</gene>
<dbReference type="EMBL" id="KN829060">
    <property type="protein sequence ID" value="KIK74221.1"/>
    <property type="molecule type" value="Genomic_DNA"/>
</dbReference>
<keyword evidence="2" id="KW-1185">Reference proteome</keyword>
<protein>
    <submittedName>
        <fullName evidence="1">Uncharacterized protein</fullName>
    </submittedName>
</protein>
<dbReference type="OrthoDB" id="2688210at2759"/>
<reference evidence="1 2" key="1">
    <citation type="submission" date="2014-04" db="EMBL/GenBank/DDBJ databases">
        <authorList>
            <consortium name="DOE Joint Genome Institute"/>
            <person name="Kuo A."/>
            <person name="Kohler A."/>
            <person name="Jargeat P."/>
            <person name="Nagy L.G."/>
            <person name="Floudas D."/>
            <person name="Copeland A."/>
            <person name="Barry K.W."/>
            <person name="Cichocki N."/>
            <person name="Veneault-Fourrey C."/>
            <person name="LaButti K."/>
            <person name="Lindquist E.A."/>
            <person name="Lipzen A."/>
            <person name="Lundell T."/>
            <person name="Morin E."/>
            <person name="Murat C."/>
            <person name="Sun H."/>
            <person name="Tunlid A."/>
            <person name="Henrissat B."/>
            <person name="Grigoriev I.V."/>
            <person name="Hibbett D.S."/>
            <person name="Martin F."/>
            <person name="Nordberg H.P."/>
            <person name="Cantor M.N."/>
            <person name="Hua S.X."/>
        </authorList>
    </citation>
    <scope>NUCLEOTIDE SEQUENCE [LARGE SCALE GENOMIC DNA]</scope>
    <source>
        <strain evidence="1 2">Ve08.2h10</strain>
    </source>
</reference>
<dbReference type="HOGENOM" id="CLU_1876108_0_0_1"/>
<dbReference type="InParanoid" id="A0A0D0CT79"/>
<dbReference type="AlphaFoldDB" id="A0A0D0CT79"/>
<organism evidence="1 2">
    <name type="scientific">Paxillus rubicundulus Ve08.2h10</name>
    <dbReference type="NCBI Taxonomy" id="930991"/>
    <lineage>
        <taxon>Eukaryota</taxon>
        <taxon>Fungi</taxon>
        <taxon>Dikarya</taxon>
        <taxon>Basidiomycota</taxon>
        <taxon>Agaricomycotina</taxon>
        <taxon>Agaricomycetes</taxon>
        <taxon>Agaricomycetidae</taxon>
        <taxon>Boletales</taxon>
        <taxon>Paxilineae</taxon>
        <taxon>Paxillaceae</taxon>
        <taxon>Paxillus</taxon>
    </lineage>
</organism>
<evidence type="ECO:0000313" key="2">
    <source>
        <dbReference type="Proteomes" id="UP000054538"/>
    </source>
</evidence>